<proteinExistence type="predicted"/>
<dbReference type="EMBL" id="DVOB01000010">
    <property type="protein sequence ID" value="HIU95192.1"/>
    <property type="molecule type" value="Genomic_DNA"/>
</dbReference>
<gene>
    <name evidence="3" type="ORF">IAD25_00580</name>
</gene>
<reference evidence="3" key="1">
    <citation type="submission" date="2020-10" db="EMBL/GenBank/DDBJ databases">
        <authorList>
            <person name="Gilroy R."/>
        </authorList>
    </citation>
    <scope>NUCLEOTIDE SEQUENCE</scope>
    <source>
        <strain evidence="3">ChiSjej4B22-8349</strain>
    </source>
</reference>
<keyword evidence="1" id="KW-0456">Lyase</keyword>
<feature type="domain" description="Amidohydrolase-related" evidence="2">
    <location>
        <begin position="33"/>
        <end position="236"/>
    </location>
</feature>
<dbReference type="PANTHER" id="PTHR21240">
    <property type="entry name" value="2-AMINO-3-CARBOXYLMUCONATE-6-SEMIALDEHYDE DECARBOXYLASE"/>
    <property type="match status" value="1"/>
</dbReference>
<dbReference type="Pfam" id="PF04909">
    <property type="entry name" value="Amidohydro_2"/>
    <property type="match status" value="1"/>
</dbReference>
<dbReference type="GO" id="GO:0016787">
    <property type="term" value="F:hydrolase activity"/>
    <property type="evidence" value="ECO:0007669"/>
    <property type="project" value="InterPro"/>
</dbReference>
<dbReference type="CDD" id="cd01292">
    <property type="entry name" value="metallo-dependent_hydrolases"/>
    <property type="match status" value="1"/>
</dbReference>
<dbReference type="InterPro" id="IPR032466">
    <property type="entry name" value="Metal_Hydrolase"/>
</dbReference>
<name>A0A9D1N4V8_9FIRM</name>
<dbReference type="GO" id="GO:0016831">
    <property type="term" value="F:carboxy-lyase activity"/>
    <property type="evidence" value="ECO:0007669"/>
    <property type="project" value="InterPro"/>
</dbReference>
<reference evidence="3" key="2">
    <citation type="journal article" date="2021" name="PeerJ">
        <title>Extensive microbial diversity within the chicken gut microbiome revealed by metagenomics and culture.</title>
        <authorList>
            <person name="Gilroy R."/>
            <person name="Ravi A."/>
            <person name="Getino M."/>
            <person name="Pursley I."/>
            <person name="Horton D.L."/>
            <person name="Alikhan N.F."/>
            <person name="Baker D."/>
            <person name="Gharbi K."/>
            <person name="Hall N."/>
            <person name="Watson M."/>
            <person name="Adriaenssens E.M."/>
            <person name="Foster-Nyarko E."/>
            <person name="Jarju S."/>
            <person name="Secka A."/>
            <person name="Antonio M."/>
            <person name="Oren A."/>
            <person name="Chaudhuri R.R."/>
            <person name="La Ragione R."/>
            <person name="Hildebrand F."/>
            <person name="Pallen M.J."/>
        </authorList>
    </citation>
    <scope>NUCLEOTIDE SEQUENCE</scope>
    <source>
        <strain evidence="3">ChiSjej4B22-8349</strain>
    </source>
</reference>
<evidence type="ECO:0000313" key="3">
    <source>
        <dbReference type="EMBL" id="HIU95192.1"/>
    </source>
</evidence>
<dbReference type="Gene3D" id="3.20.20.140">
    <property type="entry name" value="Metal-dependent hydrolases"/>
    <property type="match status" value="1"/>
</dbReference>
<dbReference type="Proteomes" id="UP000824130">
    <property type="component" value="Unassembled WGS sequence"/>
</dbReference>
<sequence length="238" mass="26897">MKKIDAHAHIGYIGGWADVGITEEGLIEQMDQFDIDRTALCCEDNQVTLKVMEDFPGRFIGCVYVNPLKEDAVSLIERYAGQGFSAVKLNPLRHAYCADGEIVDPVMERAERLGLPICIHSGHPPYSLPWQIGLLAERHPDVRVMMIHMGHGHGVYIDAALKMARKFPNIYLEMSGMPMPSKIREAYETVGRDRIMFGTDTPFHHPSVELQKVLVSGVDEEGLERILYRNARDFFDIQ</sequence>
<dbReference type="InterPro" id="IPR032465">
    <property type="entry name" value="ACMSD"/>
</dbReference>
<accession>A0A9D1N4V8</accession>
<dbReference type="InterPro" id="IPR006680">
    <property type="entry name" value="Amidohydro-rel"/>
</dbReference>
<evidence type="ECO:0000313" key="4">
    <source>
        <dbReference type="Proteomes" id="UP000824130"/>
    </source>
</evidence>
<dbReference type="SUPFAM" id="SSF51556">
    <property type="entry name" value="Metallo-dependent hydrolases"/>
    <property type="match status" value="1"/>
</dbReference>
<protein>
    <submittedName>
        <fullName evidence="3">Amidohydrolase</fullName>
    </submittedName>
</protein>
<evidence type="ECO:0000256" key="1">
    <source>
        <dbReference type="ARBA" id="ARBA00023239"/>
    </source>
</evidence>
<dbReference type="AlphaFoldDB" id="A0A9D1N4V8"/>
<evidence type="ECO:0000259" key="2">
    <source>
        <dbReference type="Pfam" id="PF04909"/>
    </source>
</evidence>
<organism evidence="3 4">
    <name type="scientific">Candidatus Allocopromorpha excrementipullorum</name>
    <dbReference type="NCBI Taxonomy" id="2840743"/>
    <lineage>
        <taxon>Bacteria</taxon>
        <taxon>Bacillati</taxon>
        <taxon>Bacillota</taxon>
        <taxon>Clostridia</taxon>
        <taxon>Eubacteriales</taxon>
        <taxon>Eubacteriaceae</taxon>
        <taxon>Eubacteriaceae incertae sedis</taxon>
        <taxon>Candidatus Allocopromorpha</taxon>
    </lineage>
</organism>
<comment type="caution">
    <text evidence="3">The sequence shown here is derived from an EMBL/GenBank/DDBJ whole genome shotgun (WGS) entry which is preliminary data.</text>
</comment>